<evidence type="ECO:0000256" key="2">
    <source>
        <dbReference type="ARBA" id="ARBA00022485"/>
    </source>
</evidence>
<keyword evidence="15" id="KW-1185">Reference proteome</keyword>
<feature type="binding site" evidence="10">
    <location>
        <position position="82"/>
    </location>
    <ligand>
        <name>[4Fe-4S] cluster</name>
        <dbReference type="ChEBI" id="CHEBI:49883"/>
        <label>1</label>
    </ligand>
</feature>
<organism evidence="14 15">
    <name type="scientific">Caldisalinibacter kiritimatiensis</name>
    <dbReference type="NCBI Taxonomy" id="1304284"/>
    <lineage>
        <taxon>Bacteria</taxon>
        <taxon>Bacillati</taxon>
        <taxon>Bacillota</taxon>
        <taxon>Tissierellia</taxon>
        <taxon>Tissierellales</taxon>
        <taxon>Thermohalobacteraceae</taxon>
        <taxon>Caldisalinibacter</taxon>
    </lineage>
</organism>
<dbReference type="Pfam" id="PF18693">
    <property type="entry name" value="TRAM_2"/>
    <property type="match status" value="1"/>
</dbReference>
<dbReference type="HAMAP" id="MF_01865">
    <property type="entry name" value="MTTase_RimO"/>
    <property type="match status" value="1"/>
</dbReference>
<evidence type="ECO:0000259" key="11">
    <source>
        <dbReference type="PROSITE" id="PS50926"/>
    </source>
</evidence>
<dbReference type="EMBL" id="ARZA01000067">
    <property type="protein sequence ID" value="EOD01243.1"/>
    <property type="molecule type" value="Genomic_DNA"/>
</dbReference>
<comment type="catalytic activity">
    <reaction evidence="10">
        <text>L-aspartate(89)-[ribosomal protein uS12]-hydrogen + (sulfur carrier)-SH + AH2 + 2 S-adenosyl-L-methionine = 3-methylsulfanyl-L-aspartate(89)-[ribosomal protein uS12]-hydrogen + (sulfur carrier)-H + 5'-deoxyadenosine + L-methionine + A + S-adenosyl-L-homocysteine + 2 H(+)</text>
        <dbReference type="Rhea" id="RHEA:37087"/>
        <dbReference type="Rhea" id="RHEA-COMP:10460"/>
        <dbReference type="Rhea" id="RHEA-COMP:10461"/>
        <dbReference type="Rhea" id="RHEA-COMP:14737"/>
        <dbReference type="Rhea" id="RHEA-COMP:14739"/>
        <dbReference type="ChEBI" id="CHEBI:13193"/>
        <dbReference type="ChEBI" id="CHEBI:15378"/>
        <dbReference type="ChEBI" id="CHEBI:17319"/>
        <dbReference type="ChEBI" id="CHEBI:17499"/>
        <dbReference type="ChEBI" id="CHEBI:29917"/>
        <dbReference type="ChEBI" id="CHEBI:29961"/>
        <dbReference type="ChEBI" id="CHEBI:57844"/>
        <dbReference type="ChEBI" id="CHEBI:57856"/>
        <dbReference type="ChEBI" id="CHEBI:59789"/>
        <dbReference type="ChEBI" id="CHEBI:64428"/>
        <dbReference type="ChEBI" id="CHEBI:73599"/>
        <dbReference type="EC" id="2.8.4.4"/>
    </reaction>
</comment>
<evidence type="ECO:0000256" key="5">
    <source>
        <dbReference type="ARBA" id="ARBA00022691"/>
    </source>
</evidence>
<evidence type="ECO:0000256" key="9">
    <source>
        <dbReference type="ARBA" id="ARBA00051425"/>
    </source>
</evidence>
<feature type="domain" description="TRAM" evidence="11">
    <location>
        <begin position="375"/>
        <end position="443"/>
    </location>
</feature>
<evidence type="ECO:0000313" key="15">
    <source>
        <dbReference type="Proteomes" id="UP000013378"/>
    </source>
</evidence>
<keyword evidence="3 10" id="KW-0963">Cytoplasm</keyword>
<dbReference type="CDD" id="cd01335">
    <property type="entry name" value="Radical_SAM"/>
    <property type="match status" value="1"/>
</dbReference>
<evidence type="ECO:0000256" key="4">
    <source>
        <dbReference type="ARBA" id="ARBA00022679"/>
    </source>
</evidence>
<comment type="caution">
    <text evidence="14">The sequence shown here is derived from an EMBL/GenBank/DDBJ whole genome shotgun (WGS) entry which is preliminary data.</text>
</comment>
<evidence type="ECO:0000256" key="6">
    <source>
        <dbReference type="ARBA" id="ARBA00022723"/>
    </source>
</evidence>
<dbReference type="RefSeq" id="WP_006308959.1">
    <property type="nucleotide sequence ID" value="NZ_ARZA01000067.1"/>
</dbReference>
<dbReference type="EC" id="2.8.4.4" evidence="10"/>
<proteinExistence type="inferred from homology"/>
<feature type="binding site" evidence="10">
    <location>
        <position position="160"/>
    </location>
    <ligand>
        <name>[4Fe-4S] cluster</name>
        <dbReference type="ChEBI" id="CHEBI:49883"/>
        <label>2</label>
        <note>4Fe-4S-S-AdoMet</note>
    </ligand>
</feature>
<dbReference type="InterPro" id="IPR005840">
    <property type="entry name" value="Ribosomal_uS12_MeSTrfase_RimO"/>
</dbReference>
<dbReference type="GO" id="GO:0103039">
    <property type="term" value="F:protein methylthiotransferase activity"/>
    <property type="evidence" value="ECO:0007669"/>
    <property type="project" value="UniProtKB-EC"/>
</dbReference>
<name>R1AVL4_9FIRM</name>
<sequence length="446" mass="51195">MGFKISVVSLGCSKNLIDSEIMLGLLENNGYEIVESLEDSEIILINTCGFINDAKEESIETIIEAGEYKKHGKCKYIIVAGCLSERYKEELLKELPEIDGLIGTGNIHEILDVLEKVTRQGGCVKFGNINEPYKDELPRVITTPAYTAYIKIAEGCNNFCTYCIIPKLRGKYRSRSIESIVNEVTELVSKGTKEIILIAQDTTKYGIDIYGESKLPKLLDELNKIKGLKWIRTLYMYPDSFSESLIESIKRNDKVVNYVDIPIQHINDQILKRMNRKTNKKQIVSLIKKLRKEIPNIIIRTTLIVGFPGETESDFEELYKFVEDTKFDRLGAFIYSKEEGTAAAKLKNQVEQDKKEERQRKILELQQDISWKKNRQKVGKKYQVLIEEKIPNEELYIGRSYMDTPEIDGIVYVRSNKKLSEGDFIEVKITDYLEYDLVGEICNELG</sequence>
<dbReference type="SUPFAM" id="SSF102114">
    <property type="entry name" value="Radical SAM enzymes"/>
    <property type="match status" value="1"/>
</dbReference>
<evidence type="ECO:0000256" key="10">
    <source>
        <dbReference type="HAMAP-Rule" id="MF_01865"/>
    </source>
</evidence>
<reference evidence="14 15" key="1">
    <citation type="journal article" date="2015" name="Geomicrobiol. J.">
        <title>Caldisalinibacter kiritimatiensis gen. nov., sp. nov., a moderately thermohalophilic thiosulfate-reducing bacterium from a hypersaline microbial mat.</title>
        <authorList>
            <person name="Ben Hania W."/>
            <person name="Joseph M."/>
            <person name="Fiebig A."/>
            <person name="Bunk B."/>
            <person name="Klenk H.-P."/>
            <person name="Fardeau M.-L."/>
            <person name="Spring S."/>
        </authorList>
    </citation>
    <scope>NUCLEOTIDE SEQUENCE [LARGE SCALE GENOMIC DNA]</scope>
    <source>
        <strain evidence="14 15">L21-TH-D2</strain>
    </source>
</reference>
<feature type="domain" description="MTTase N-terminal" evidence="12">
    <location>
        <begin position="3"/>
        <end position="119"/>
    </location>
</feature>
<dbReference type="Gene3D" id="3.80.30.20">
    <property type="entry name" value="tm_1862 like domain"/>
    <property type="match status" value="1"/>
</dbReference>
<feature type="binding site" evidence="10">
    <location>
        <position position="12"/>
    </location>
    <ligand>
        <name>[4Fe-4S] cluster</name>
        <dbReference type="ChEBI" id="CHEBI:49883"/>
        <label>1</label>
    </ligand>
</feature>
<dbReference type="PANTHER" id="PTHR43837">
    <property type="entry name" value="RIBOSOMAL PROTEIN S12 METHYLTHIOTRANSFERASE RIMO"/>
    <property type="match status" value="1"/>
</dbReference>
<evidence type="ECO:0000256" key="1">
    <source>
        <dbReference type="ARBA" id="ARBA00003234"/>
    </source>
</evidence>
<dbReference type="InterPro" id="IPR013848">
    <property type="entry name" value="Methylthiotransferase_N"/>
</dbReference>
<comment type="function">
    <text evidence="10">Catalyzes the methylthiolation of an aspartic acid residue of ribosomal protein uS12.</text>
</comment>
<dbReference type="NCBIfam" id="TIGR01125">
    <property type="entry name" value="30S ribosomal protein S12 methylthiotransferase RimO"/>
    <property type="match status" value="1"/>
</dbReference>
<dbReference type="InterPro" id="IPR002792">
    <property type="entry name" value="TRAM_dom"/>
</dbReference>
<dbReference type="GO" id="GO:0005840">
    <property type="term" value="C:ribosome"/>
    <property type="evidence" value="ECO:0007669"/>
    <property type="project" value="UniProtKB-KW"/>
</dbReference>
<dbReference type="InterPro" id="IPR007197">
    <property type="entry name" value="rSAM"/>
</dbReference>
<dbReference type="eggNOG" id="COG0621">
    <property type="taxonomic scope" value="Bacteria"/>
</dbReference>
<comment type="function">
    <text evidence="1">Catalyzes the methylthiolation of N6-(dimethylallyl)adenosine (i(6)A), leading to the formation of 2-methylthio-N6-(dimethylallyl)adenosine (ms(2)i(6)A) at position 37 in tRNAs that read codons beginning with uridine.</text>
</comment>
<dbReference type="SFLD" id="SFLDS00029">
    <property type="entry name" value="Radical_SAM"/>
    <property type="match status" value="1"/>
</dbReference>
<evidence type="ECO:0000259" key="12">
    <source>
        <dbReference type="PROSITE" id="PS51449"/>
    </source>
</evidence>
<keyword evidence="8 10" id="KW-0411">Iron-sulfur</keyword>
<evidence type="ECO:0000313" key="14">
    <source>
        <dbReference type="EMBL" id="EOD01243.1"/>
    </source>
</evidence>
<keyword evidence="7 10" id="KW-0408">Iron</keyword>
<dbReference type="Pfam" id="PF00919">
    <property type="entry name" value="UPF0004"/>
    <property type="match status" value="1"/>
</dbReference>
<keyword evidence="6 10" id="KW-0479">Metal-binding</keyword>
<dbReference type="FunFam" id="3.80.30.20:FF:000001">
    <property type="entry name" value="tRNA-2-methylthio-N(6)-dimethylallyladenosine synthase 2"/>
    <property type="match status" value="1"/>
</dbReference>
<evidence type="ECO:0000256" key="7">
    <source>
        <dbReference type="ARBA" id="ARBA00023004"/>
    </source>
</evidence>
<dbReference type="Gene3D" id="2.40.50.140">
    <property type="entry name" value="Nucleic acid-binding proteins"/>
    <property type="match status" value="1"/>
</dbReference>
<gene>
    <name evidence="10" type="primary">rimO</name>
    <name evidence="14" type="ORF">L21TH_0688</name>
</gene>
<dbReference type="PROSITE" id="PS01278">
    <property type="entry name" value="MTTASE_RADICAL"/>
    <property type="match status" value="1"/>
</dbReference>
<comment type="subcellular location">
    <subcellularLocation>
        <location evidence="10">Cytoplasm</location>
    </subcellularLocation>
</comment>
<dbReference type="InterPro" id="IPR006638">
    <property type="entry name" value="Elp3/MiaA/NifB-like_rSAM"/>
</dbReference>
<feature type="binding site" evidence="10">
    <location>
        <position position="48"/>
    </location>
    <ligand>
        <name>[4Fe-4S] cluster</name>
        <dbReference type="ChEBI" id="CHEBI:49883"/>
        <label>1</label>
    </ligand>
</feature>
<feature type="binding site" evidence="10">
    <location>
        <position position="156"/>
    </location>
    <ligand>
        <name>[4Fe-4S] cluster</name>
        <dbReference type="ChEBI" id="CHEBI:49883"/>
        <label>2</label>
        <note>4Fe-4S-S-AdoMet</note>
    </ligand>
</feature>
<dbReference type="STRING" id="1304284.L21TH_0688"/>
<comment type="cofactor">
    <cofactor evidence="10">
        <name>[4Fe-4S] cluster</name>
        <dbReference type="ChEBI" id="CHEBI:49883"/>
    </cofactor>
    <text evidence="10">Binds 2 [4Fe-4S] clusters. One cluster is coordinated with 3 cysteines and an exchangeable S-adenosyl-L-methionine.</text>
</comment>
<evidence type="ECO:0000256" key="3">
    <source>
        <dbReference type="ARBA" id="ARBA00022490"/>
    </source>
</evidence>
<evidence type="ECO:0000256" key="8">
    <source>
        <dbReference type="ARBA" id="ARBA00023014"/>
    </source>
</evidence>
<dbReference type="PATRIC" id="fig|1304284.3.peg.676"/>
<dbReference type="InterPro" id="IPR020612">
    <property type="entry name" value="Methylthiotransferase_CS"/>
</dbReference>
<comment type="catalytic activity">
    <reaction evidence="9">
        <text>N(6)-dimethylallyladenosine(37) in tRNA + (sulfur carrier)-SH + AH2 + 2 S-adenosyl-L-methionine = 2-methylsulfanyl-N(6)-dimethylallyladenosine(37) in tRNA + (sulfur carrier)-H + 5'-deoxyadenosine + L-methionine + A + S-adenosyl-L-homocysteine + 2 H(+)</text>
        <dbReference type="Rhea" id="RHEA:37067"/>
        <dbReference type="Rhea" id="RHEA-COMP:10375"/>
        <dbReference type="Rhea" id="RHEA-COMP:10376"/>
        <dbReference type="Rhea" id="RHEA-COMP:14737"/>
        <dbReference type="Rhea" id="RHEA-COMP:14739"/>
        <dbReference type="ChEBI" id="CHEBI:13193"/>
        <dbReference type="ChEBI" id="CHEBI:15378"/>
        <dbReference type="ChEBI" id="CHEBI:17319"/>
        <dbReference type="ChEBI" id="CHEBI:17499"/>
        <dbReference type="ChEBI" id="CHEBI:29917"/>
        <dbReference type="ChEBI" id="CHEBI:57844"/>
        <dbReference type="ChEBI" id="CHEBI:57856"/>
        <dbReference type="ChEBI" id="CHEBI:59789"/>
        <dbReference type="ChEBI" id="CHEBI:64428"/>
        <dbReference type="ChEBI" id="CHEBI:74415"/>
        <dbReference type="ChEBI" id="CHEBI:74417"/>
        <dbReference type="EC" id="2.8.4.3"/>
    </reaction>
</comment>
<dbReference type="SFLD" id="SFLDG01082">
    <property type="entry name" value="B12-binding_domain_containing"/>
    <property type="match status" value="1"/>
</dbReference>
<dbReference type="GO" id="GO:0035597">
    <property type="term" value="F:tRNA-2-methylthio-N(6)-dimethylallyladenosine(37) synthase activity"/>
    <property type="evidence" value="ECO:0007669"/>
    <property type="project" value="UniProtKB-EC"/>
</dbReference>
<dbReference type="OrthoDB" id="9805215at2"/>
<keyword evidence="14" id="KW-0687">Ribonucleoprotein</keyword>
<dbReference type="AlphaFoldDB" id="R1AVL4"/>
<dbReference type="GO" id="GO:0035599">
    <property type="term" value="F:aspartic acid methylthiotransferase activity"/>
    <property type="evidence" value="ECO:0007669"/>
    <property type="project" value="TreeGrafter"/>
</dbReference>
<dbReference type="PANTHER" id="PTHR43837:SF1">
    <property type="entry name" value="RIBOSOMAL PROTEIN US12 METHYLTHIOTRANSFERASE RIMO"/>
    <property type="match status" value="1"/>
</dbReference>
<dbReference type="SMART" id="SM00729">
    <property type="entry name" value="Elp3"/>
    <property type="match status" value="1"/>
</dbReference>
<dbReference type="GO" id="GO:0051539">
    <property type="term" value="F:4 iron, 4 sulfur cluster binding"/>
    <property type="evidence" value="ECO:0007669"/>
    <property type="project" value="UniProtKB-UniRule"/>
</dbReference>
<dbReference type="Proteomes" id="UP000013378">
    <property type="component" value="Unassembled WGS sequence"/>
</dbReference>
<dbReference type="Gene3D" id="3.40.50.12160">
    <property type="entry name" value="Methylthiotransferase, N-terminal domain"/>
    <property type="match status" value="1"/>
</dbReference>
<dbReference type="SFLD" id="SFLDG01061">
    <property type="entry name" value="methylthiotransferase"/>
    <property type="match status" value="1"/>
</dbReference>
<dbReference type="FunFam" id="3.40.50.12160:FF:000003">
    <property type="entry name" value="CDK5 regulatory subunit-associated protein 1"/>
    <property type="match status" value="1"/>
</dbReference>
<dbReference type="InterPro" id="IPR005839">
    <property type="entry name" value="Methylthiotransferase"/>
</dbReference>
<dbReference type="SFLD" id="SFLDF00274">
    <property type="entry name" value="ribosomal_protein_S12_methylth"/>
    <property type="match status" value="1"/>
</dbReference>
<keyword evidence="14" id="KW-0689">Ribosomal protein</keyword>
<dbReference type="Pfam" id="PF04055">
    <property type="entry name" value="Radical_SAM"/>
    <property type="match status" value="1"/>
</dbReference>
<dbReference type="GO" id="GO:0046872">
    <property type="term" value="F:metal ion binding"/>
    <property type="evidence" value="ECO:0007669"/>
    <property type="project" value="UniProtKB-KW"/>
</dbReference>
<keyword evidence="4 10" id="KW-0808">Transferase</keyword>
<dbReference type="InterPro" id="IPR012340">
    <property type="entry name" value="NA-bd_OB-fold"/>
</dbReference>
<dbReference type="PROSITE" id="PS51449">
    <property type="entry name" value="MTTASE_N"/>
    <property type="match status" value="1"/>
</dbReference>
<dbReference type="FunFam" id="2.40.50.140:FF:000210">
    <property type="entry name" value="Ribosomal protein S12 methylthiotransferase RimO"/>
    <property type="match status" value="1"/>
</dbReference>
<dbReference type="InterPro" id="IPR038135">
    <property type="entry name" value="Methylthiotransferase_N_sf"/>
</dbReference>
<dbReference type="InterPro" id="IPR023404">
    <property type="entry name" value="rSAM_horseshoe"/>
</dbReference>
<feature type="domain" description="Radical SAM core" evidence="13">
    <location>
        <begin position="142"/>
        <end position="373"/>
    </location>
</feature>
<protein>
    <recommendedName>
        <fullName evidence="10">Ribosomal protein uS12 methylthiotransferase RimO</fullName>
        <shortName evidence="10">uS12 MTTase</shortName>
        <shortName evidence="10">uS12 methylthiotransferase</shortName>
        <ecNumber evidence="10">2.8.4.4</ecNumber>
    </recommendedName>
    <alternativeName>
        <fullName evidence="10">Ribosomal protein uS12 (aspartate-C(3))-methylthiotransferase</fullName>
    </alternativeName>
    <alternativeName>
        <fullName evidence="10">Ribosome maturation factor RimO</fullName>
    </alternativeName>
</protein>
<dbReference type="PROSITE" id="PS51918">
    <property type="entry name" value="RADICAL_SAM"/>
    <property type="match status" value="1"/>
</dbReference>
<feature type="binding site" evidence="10">
    <location>
        <position position="163"/>
    </location>
    <ligand>
        <name>[4Fe-4S] cluster</name>
        <dbReference type="ChEBI" id="CHEBI:49883"/>
        <label>2</label>
        <note>4Fe-4S-S-AdoMet</note>
    </ligand>
</feature>
<dbReference type="NCBIfam" id="TIGR00089">
    <property type="entry name" value="MiaB/RimO family radical SAM methylthiotransferase"/>
    <property type="match status" value="1"/>
</dbReference>
<dbReference type="GO" id="GO:0005829">
    <property type="term" value="C:cytosol"/>
    <property type="evidence" value="ECO:0007669"/>
    <property type="project" value="TreeGrafter"/>
</dbReference>
<keyword evidence="5 10" id="KW-0949">S-adenosyl-L-methionine</keyword>
<evidence type="ECO:0000259" key="13">
    <source>
        <dbReference type="PROSITE" id="PS51918"/>
    </source>
</evidence>
<keyword evidence="2 10" id="KW-0004">4Fe-4S</keyword>
<accession>R1AVL4</accession>
<dbReference type="PROSITE" id="PS50926">
    <property type="entry name" value="TRAM"/>
    <property type="match status" value="1"/>
</dbReference>
<comment type="similarity">
    <text evidence="10">Belongs to the methylthiotransferase family. RimO subfamily.</text>
</comment>
<dbReference type="InterPro" id="IPR058240">
    <property type="entry name" value="rSAM_sf"/>
</dbReference>